<evidence type="ECO:0000259" key="1">
    <source>
        <dbReference type="Pfam" id="PF08862"/>
    </source>
</evidence>
<feature type="domain" description="DUF1829" evidence="1">
    <location>
        <begin position="2"/>
        <end position="50"/>
    </location>
</feature>
<dbReference type="EMBL" id="BLRW01000464">
    <property type="protein sequence ID" value="GFP24297.1"/>
    <property type="molecule type" value="Genomic_DNA"/>
</dbReference>
<evidence type="ECO:0000313" key="3">
    <source>
        <dbReference type="Proteomes" id="UP000585609"/>
    </source>
</evidence>
<gene>
    <name evidence="2" type="ORF">HKBW3S09_01764</name>
</gene>
<name>A0A6V8NVV5_9ACTN</name>
<organism evidence="2 3">
    <name type="scientific">Candidatus Hakubella thermalkaliphila</name>
    <dbReference type="NCBI Taxonomy" id="2754717"/>
    <lineage>
        <taxon>Bacteria</taxon>
        <taxon>Bacillati</taxon>
        <taxon>Actinomycetota</taxon>
        <taxon>Actinomycetota incertae sedis</taxon>
        <taxon>Candidatus Hakubellales</taxon>
        <taxon>Candidatus Hakubellaceae</taxon>
        <taxon>Candidatus Hakubella</taxon>
    </lineage>
</organism>
<feature type="non-terminal residue" evidence="2">
    <location>
        <position position="55"/>
    </location>
</feature>
<comment type="caution">
    <text evidence="2">The sequence shown here is derived from an EMBL/GenBank/DDBJ whole genome shotgun (WGS) entry which is preliminary data.</text>
</comment>
<dbReference type="Pfam" id="PF08862">
    <property type="entry name" value="DUF1829"/>
    <property type="match status" value="1"/>
</dbReference>
<reference evidence="2 3" key="1">
    <citation type="journal article" date="2020" name="Front. Microbiol.">
        <title>Single-cell genomics of novel Actinobacteria with the Wood-Ljungdahl pathway discovered in a serpentinizing system.</title>
        <authorList>
            <person name="Merino N."/>
            <person name="Kawai M."/>
            <person name="Boyd E.S."/>
            <person name="Colman D.R."/>
            <person name="McGlynn S.E."/>
            <person name="Nealson K.H."/>
            <person name="Kurokawa K."/>
            <person name="Hongoh Y."/>
        </authorList>
    </citation>
    <scope>NUCLEOTIDE SEQUENCE [LARGE SCALE GENOMIC DNA]</scope>
    <source>
        <strain evidence="2 3">S09_30</strain>
    </source>
</reference>
<sequence length="55" mass="6464">MIFSWNDTRKVRSENALAIAVLNDQDKEITPDAIHALRAYEIESIAWSRRDKYIE</sequence>
<dbReference type="Proteomes" id="UP000585609">
    <property type="component" value="Unassembled WGS sequence"/>
</dbReference>
<protein>
    <recommendedName>
        <fullName evidence="1">DUF1829 domain-containing protein</fullName>
    </recommendedName>
</protein>
<dbReference type="AlphaFoldDB" id="A0A6V8NVV5"/>
<evidence type="ECO:0000313" key="2">
    <source>
        <dbReference type="EMBL" id="GFP24297.1"/>
    </source>
</evidence>
<accession>A0A6V8NVV5</accession>
<proteinExistence type="predicted"/>
<dbReference type="InterPro" id="IPR014961">
    <property type="entry name" value="DUF1829"/>
</dbReference>